<comment type="caution">
    <text evidence="1">The sequence shown here is derived from an EMBL/GenBank/DDBJ whole genome shotgun (WGS) entry which is preliminary data.</text>
</comment>
<keyword evidence="2" id="KW-1185">Reference proteome</keyword>
<sequence>MSEETKRELYTRINHTQEDGIDTVIITAGDGWVTYTAKEAIIADMTPFGSAVSSLWSGYFHASDRIRELGAYPLSITSNVPGAVDEFIKEFEAGAGDGGDRQS</sequence>
<evidence type="ECO:0000313" key="1">
    <source>
        <dbReference type="EMBL" id="RAI96868.1"/>
    </source>
</evidence>
<name>A0ABX9BK96_9BACL</name>
<dbReference type="RefSeq" id="WP_146615377.1">
    <property type="nucleotide sequence ID" value="NZ_QLLI01000006.1"/>
</dbReference>
<evidence type="ECO:0000313" key="2">
    <source>
        <dbReference type="Proteomes" id="UP000248827"/>
    </source>
</evidence>
<reference evidence="1 2" key="1">
    <citation type="submission" date="2018-06" db="EMBL/GenBank/DDBJ databases">
        <title>Freshwater and sediment microbial communities from various areas in North America, analyzing microbe dynamics in response to fracking.</title>
        <authorList>
            <person name="Lamendella R."/>
        </authorList>
    </citation>
    <scope>NUCLEOTIDE SEQUENCE [LARGE SCALE GENOMIC DNA]</scope>
    <source>
        <strain evidence="1 2">NG-13</strain>
    </source>
</reference>
<dbReference type="Proteomes" id="UP000248827">
    <property type="component" value="Unassembled WGS sequence"/>
</dbReference>
<protein>
    <submittedName>
        <fullName evidence="1">Uncharacterized protein</fullName>
    </submittedName>
</protein>
<gene>
    <name evidence="1" type="ORF">DET54_106226</name>
</gene>
<accession>A0ABX9BK96</accession>
<proteinExistence type="predicted"/>
<organism evidence="1 2">
    <name type="scientific">Paenibacillus pabuli</name>
    <dbReference type="NCBI Taxonomy" id="1472"/>
    <lineage>
        <taxon>Bacteria</taxon>
        <taxon>Bacillati</taxon>
        <taxon>Bacillota</taxon>
        <taxon>Bacilli</taxon>
        <taxon>Bacillales</taxon>
        <taxon>Paenibacillaceae</taxon>
        <taxon>Paenibacillus</taxon>
    </lineage>
</organism>
<dbReference type="EMBL" id="QLLI01000006">
    <property type="protein sequence ID" value="RAI96868.1"/>
    <property type="molecule type" value="Genomic_DNA"/>
</dbReference>